<dbReference type="STRING" id="3818.A0A444ZQD9"/>
<protein>
    <recommendedName>
        <fullName evidence="4">Myb/SANT-like domain-containing protein</fullName>
    </recommendedName>
</protein>
<comment type="caution">
    <text evidence="2">The sequence shown here is derived from an EMBL/GenBank/DDBJ whole genome shotgun (WGS) entry which is preliminary data.</text>
</comment>
<accession>A0A444ZQD9</accession>
<keyword evidence="3" id="KW-1185">Reference proteome</keyword>
<dbReference type="Proteomes" id="UP000289738">
    <property type="component" value="Chromosome B04"/>
</dbReference>
<evidence type="ECO:0000256" key="1">
    <source>
        <dbReference type="SAM" id="MobiDB-lite"/>
    </source>
</evidence>
<name>A0A444ZQD9_ARAHY</name>
<dbReference type="PANTHER" id="PTHR46250">
    <property type="entry name" value="MYB/SANT-LIKE DNA-BINDING DOMAIN PROTEIN-RELATED"/>
    <property type="match status" value="1"/>
</dbReference>
<gene>
    <name evidence="2" type="ORF">Ahy_B04g073437</name>
</gene>
<dbReference type="EMBL" id="SDMP01000014">
    <property type="protein sequence ID" value="RYR16421.1"/>
    <property type="molecule type" value="Genomic_DNA"/>
</dbReference>
<evidence type="ECO:0000313" key="3">
    <source>
        <dbReference type="Proteomes" id="UP000289738"/>
    </source>
</evidence>
<organism evidence="2 3">
    <name type="scientific">Arachis hypogaea</name>
    <name type="common">Peanut</name>
    <dbReference type="NCBI Taxonomy" id="3818"/>
    <lineage>
        <taxon>Eukaryota</taxon>
        <taxon>Viridiplantae</taxon>
        <taxon>Streptophyta</taxon>
        <taxon>Embryophyta</taxon>
        <taxon>Tracheophyta</taxon>
        <taxon>Spermatophyta</taxon>
        <taxon>Magnoliopsida</taxon>
        <taxon>eudicotyledons</taxon>
        <taxon>Gunneridae</taxon>
        <taxon>Pentapetalae</taxon>
        <taxon>rosids</taxon>
        <taxon>fabids</taxon>
        <taxon>Fabales</taxon>
        <taxon>Fabaceae</taxon>
        <taxon>Papilionoideae</taxon>
        <taxon>50 kb inversion clade</taxon>
        <taxon>dalbergioids sensu lato</taxon>
        <taxon>Dalbergieae</taxon>
        <taxon>Pterocarpus clade</taxon>
        <taxon>Arachis</taxon>
    </lineage>
</organism>
<reference evidence="2 3" key="1">
    <citation type="submission" date="2019-01" db="EMBL/GenBank/DDBJ databases">
        <title>Sequencing of cultivated peanut Arachis hypogaea provides insights into genome evolution and oil improvement.</title>
        <authorList>
            <person name="Chen X."/>
        </authorList>
    </citation>
    <scope>NUCLEOTIDE SEQUENCE [LARGE SCALE GENOMIC DNA]</scope>
    <source>
        <strain evidence="3">cv. Fuhuasheng</strain>
        <tissue evidence="2">Leaves</tissue>
    </source>
</reference>
<feature type="region of interest" description="Disordered" evidence="1">
    <location>
        <begin position="127"/>
        <end position="146"/>
    </location>
</feature>
<evidence type="ECO:0008006" key="4">
    <source>
        <dbReference type="Google" id="ProtNLM"/>
    </source>
</evidence>
<dbReference type="PANTHER" id="PTHR46250:SF15">
    <property type="entry name" value="OS01G0523800 PROTEIN"/>
    <property type="match status" value="1"/>
</dbReference>
<sequence length="232" mass="25920">MTMDKRMWTDEETEAFVGFMEQCVVDGLKADCGQFRPGTFEKLALKMLEAFPTCTAHPTKFYTPGKPFPLFHRLEGIFGKDRATGAGAVSGFDVQEQVQEEEKDHCPSLDDFGMSANVSFHERQGAGSHSDACAASGRHSGKKRKQNDILERMVNQVQFSTAEQGRNAQVLADAISEVNEKFMVGEKLEQLGFDNDEVVQVAVKFANNAQMEKVFWDLKDSQKSGYMRSILN</sequence>
<evidence type="ECO:0000313" key="2">
    <source>
        <dbReference type="EMBL" id="RYR16421.1"/>
    </source>
</evidence>
<dbReference type="AlphaFoldDB" id="A0A444ZQD9"/>
<proteinExistence type="predicted"/>